<dbReference type="InterPro" id="IPR011737">
    <property type="entry name" value="CHP02206_TP0381"/>
</dbReference>
<proteinExistence type="predicted"/>
<keyword evidence="1" id="KW-0812">Transmembrane</keyword>
<name>U2ECV8_9MOLU</name>
<dbReference type="NCBIfam" id="TIGR02206">
    <property type="entry name" value="intg_mem_TP0381"/>
    <property type="match status" value="1"/>
</dbReference>
<feature type="transmembrane region" description="Helical" evidence="1">
    <location>
        <begin position="20"/>
        <end position="42"/>
    </location>
</feature>
<dbReference type="Proteomes" id="UP000005707">
    <property type="component" value="Unassembled WGS sequence"/>
</dbReference>
<feature type="transmembrane region" description="Helical" evidence="1">
    <location>
        <begin position="195"/>
        <end position="218"/>
    </location>
</feature>
<evidence type="ECO:0000313" key="3">
    <source>
        <dbReference type="Proteomes" id="UP000005707"/>
    </source>
</evidence>
<reference evidence="2 3" key="1">
    <citation type="journal article" date="2011" name="J. Bacteriol.">
        <title>Genome sequence of Haloplasma contractile, an unusual contractile bacterium from a deep-sea anoxic brine lake.</title>
        <authorList>
            <person name="Antunes A."/>
            <person name="Alam I."/>
            <person name="El Dorry H."/>
            <person name="Siam R."/>
            <person name="Robertson A."/>
            <person name="Bajic V.B."/>
            <person name="Stingl U."/>
        </authorList>
    </citation>
    <scope>NUCLEOTIDE SEQUENCE [LARGE SCALE GENOMIC DNA]</scope>
    <source>
        <strain evidence="2 3">SSD-17B</strain>
    </source>
</reference>
<accession>U2ECV8</accession>
<keyword evidence="1" id="KW-0472">Membrane</keyword>
<dbReference type="eggNOG" id="COG5522">
    <property type="taxonomic scope" value="Bacteria"/>
</dbReference>
<feature type="transmembrane region" description="Helical" evidence="1">
    <location>
        <begin position="54"/>
        <end position="72"/>
    </location>
</feature>
<dbReference type="STRING" id="1033810.HLPCO_001572"/>
<dbReference type="FunCoup" id="U2ECV8">
    <property type="interactions" value="4"/>
</dbReference>
<evidence type="ECO:0000313" key="2">
    <source>
        <dbReference type="EMBL" id="ERJ12586.1"/>
    </source>
</evidence>
<comment type="caution">
    <text evidence="2">The sequence shown here is derived from an EMBL/GenBank/DDBJ whole genome shotgun (WGS) entry which is preliminary data.</text>
</comment>
<sequence>MVYILSNFFSYPEDGYTFKYYSLDHLVPLIIMLIIILILYKYRMKIQQYKHEKIVRYVIAAVIILTQMSYGWNNAYIGEQMRESLNKVQAPIQASIQKDLPLSLCGIAMVLAGIMLFINSKKLFDVLYFWVFCGSSLALFLPSALKVSNYDYDFGPTRFRYYQFFIGHIGIVLIIMYMIVVLGHKINKQSLIRSFLWLNVFAISTLFINYALGSNYLFLVDPDKTGITFFPKQDILTLITFETVALVFFLLAFLPWYYKEKHIVKNKVSRQHQSIQEVA</sequence>
<feature type="transmembrane region" description="Helical" evidence="1">
    <location>
        <begin position="238"/>
        <end position="258"/>
    </location>
</feature>
<protein>
    <submittedName>
        <fullName evidence="2">Integral membrane protein</fullName>
    </submittedName>
</protein>
<organism evidence="2 3">
    <name type="scientific">Haloplasma contractile SSD-17B</name>
    <dbReference type="NCBI Taxonomy" id="1033810"/>
    <lineage>
        <taxon>Bacteria</taxon>
        <taxon>Bacillati</taxon>
        <taxon>Mycoplasmatota</taxon>
        <taxon>Mollicutes</taxon>
        <taxon>Haloplasmatales</taxon>
        <taxon>Haloplasmataceae</taxon>
        <taxon>Haloplasma</taxon>
    </lineage>
</organism>
<feature type="transmembrane region" description="Helical" evidence="1">
    <location>
        <begin position="126"/>
        <end position="145"/>
    </location>
</feature>
<keyword evidence="3" id="KW-1185">Reference proteome</keyword>
<feature type="transmembrane region" description="Helical" evidence="1">
    <location>
        <begin position="165"/>
        <end position="183"/>
    </location>
</feature>
<dbReference type="AlphaFoldDB" id="U2ECV8"/>
<reference evidence="2 3" key="2">
    <citation type="journal article" date="2013" name="PLoS ONE">
        <title>INDIGO - INtegrated Data Warehouse of MIcrobial GenOmes with Examples from the Red Sea Extremophiles.</title>
        <authorList>
            <person name="Alam I."/>
            <person name="Antunes A."/>
            <person name="Kamau A.A."/>
            <person name="Ba Alawi W."/>
            <person name="Kalkatawi M."/>
            <person name="Stingl U."/>
            <person name="Bajic V.B."/>
        </authorList>
    </citation>
    <scope>NUCLEOTIDE SEQUENCE [LARGE SCALE GENOMIC DNA]</scope>
    <source>
        <strain evidence="2 3">SSD-17B</strain>
    </source>
</reference>
<gene>
    <name evidence="2" type="ORF">HLPCO_001572</name>
</gene>
<evidence type="ECO:0000256" key="1">
    <source>
        <dbReference type="SAM" id="Phobius"/>
    </source>
</evidence>
<feature type="transmembrane region" description="Helical" evidence="1">
    <location>
        <begin position="100"/>
        <end position="119"/>
    </location>
</feature>
<dbReference type="InParanoid" id="U2ECV8"/>
<dbReference type="Pfam" id="PF14808">
    <property type="entry name" value="TMEM164"/>
    <property type="match status" value="1"/>
</dbReference>
<dbReference type="OrthoDB" id="9813172at2"/>
<dbReference type="EMBL" id="AFNU02000004">
    <property type="protein sequence ID" value="ERJ12586.1"/>
    <property type="molecule type" value="Genomic_DNA"/>
</dbReference>
<keyword evidence="1" id="KW-1133">Transmembrane helix</keyword>